<feature type="region of interest" description="Disordered" evidence="1">
    <location>
        <begin position="171"/>
        <end position="199"/>
    </location>
</feature>
<comment type="caution">
    <text evidence="4">The sequence shown here is derived from an EMBL/GenBank/DDBJ whole genome shotgun (WGS) entry which is preliminary data.</text>
</comment>
<evidence type="ECO:0000256" key="1">
    <source>
        <dbReference type="SAM" id="MobiDB-lite"/>
    </source>
</evidence>
<dbReference type="Gene3D" id="2.60.40.1260">
    <property type="entry name" value="Lamin Tail domain"/>
    <property type="match status" value="1"/>
</dbReference>
<feature type="compositionally biased region" description="Pro residues" evidence="1">
    <location>
        <begin position="184"/>
        <end position="194"/>
    </location>
</feature>
<keyword evidence="5" id="KW-1185">Reference proteome</keyword>
<feature type="transmembrane region" description="Helical" evidence="2">
    <location>
        <begin position="654"/>
        <end position="673"/>
    </location>
</feature>
<dbReference type="PROSITE" id="PS51841">
    <property type="entry name" value="LTD"/>
    <property type="match status" value="1"/>
</dbReference>
<dbReference type="Proteomes" id="UP000541033">
    <property type="component" value="Unassembled WGS sequence"/>
</dbReference>
<dbReference type="InterPro" id="IPR036415">
    <property type="entry name" value="Lamin_tail_dom_sf"/>
</dbReference>
<sequence length="683" mass="68825">MPYARRGTLSTAPRFIRARVAAPVATVALSLIVLPALIAAPAGAETTAAAASSIRINEVVSTGGVPGDWVELTNIGPETVDLAGYVLKDSEDDHQLVLSAGTTLSAGQFLAIDTEAAFGLGKDDAARLFAPDGVTLIDSVTWTAHASLFGRCPDGTGEFGLTTAVTKGAANACSTSTPGTPGTTPDPTPDPTPQPGVGAVAWPGAASVRTVDEAGFYGDNLSGLDIVGAGSPLASGGDTIWAVKNGPGTLYQLRADGDNWNPVAADGWAAGKTLHYQDGTGDVDAEGVVAVGASIYVSSERNNSQSKVSRPSVLRYAPSAAGTSLAAAQEWNLASALPVVAPNSGLEAIEWIPDAALVSAGFIDQSTGTAYDPARYAGHGDGLFFVGIEANGNVYAFALNTDGTFALLATISSGFPGIMDLEYEAESNSLFAVCDDTCDGQIATLAVGADGAFNITALYERPANMPNVNNEGFTLATEASCVNGMKSAFWSDDNGTDSHSLREGLIRCVTTVTEPTPNPGVEPVSEADLTDATRGTVTVPASVRPGEVMTVGVGAELANTTVSAILFSTPTPLGSATASAAGEFSVTIPLATVIGQHRLAVTDAEGRLLGWAPLSVAAAVDSVPAVPVATVPVTGVGAAAGNGGLAVTGAESEFAAIAGGIAAFLLGATVLATTRLRRRASAS</sequence>
<feature type="domain" description="LTD" evidence="3">
    <location>
        <begin position="45"/>
        <end position="144"/>
    </location>
</feature>
<name>A0A7X5QZM8_9MICO</name>
<dbReference type="AlphaFoldDB" id="A0A7X5QZM8"/>
<evidence type="ECO:0000256" key="2">
    <source>
        <dbReference type="SAM" id="Phobius"/>
    </source>
</evidence>
<dbReference type="EMBL" id="JAAMOX010000001">
    <property type="protein sequence ID" value="NIH52924.1"/>
    <property type="molecule type" value="Genomic_DNA"/>
</dbReference>
<dbReference type="SUPFAM" id="SSF74853">
    <property type="entry name" value="Lamin A/C globular tail domain"/>
    <property type="match status" value="1"/>
</dbReference>
<feature type="compositionally biased region" description="Low complexity" evidence="1">
    <location>
        <begin position="174"/>
        <end position="183"/>
    </location>
</feature>
<protein>
    <recommendedName>
        <fullName evidence="3">LTD domain-containing protein</fullName>
    </recommendedName>
</protein>
<evidence type="ECO:0000313" key="4">
    <source>
        <dbReference type="EMBL" id="NIH52924.1"/>
    </source>
</evidence>
<evidence type="ECO:0000313" key="5">
    <source>
        <dbReference type="Proteomes" id="UP000541033"/>
    </source>
</evidence>
<keyword evidence="2" id="KW-0472">Membrane</keyword>
<gene>
    <name evidence="4" type="ORF">FHX76_000792</name>
</gene>
<dbReference type="RefSeq" id="WP_167148123.1">
    <property type="nucleotide sequence ID" value="NZ_JAAMOX010000001.1"/>
</dbReference>
<evidence type="ECO:0000259" key="3">
    <source>
        <dbReference type="PROSITE" id="PS51841"/>
    </source>
</evidence>
<keyword evidence="2" id="KW-0812">Transmembrane</keyword>
<proteinExistence type="predicted"/>
<organism evidence="4 5">
    <name type="scientific">Lysinibacter cavernae</name>
    <dbReference type="NCBI Taxonomy" id="1640652"/>
    <lineage>
        <taxon>Bacteria</taxon>
        <taxon>Bacillati</taxon>
        <taxon>Actinomycetota</taxon>
        <taxon>Actinomycetes</taxon>
        <taxon>Micrococcales</taxon>
        <taxon>Microbacteriaceae</taxon>
        <taxon>Lysinibacter</taxon>
    </lineage>
</organism>
<keyword evidence="2" id="KW-1133">Transmembrane helix</keyword>
<dbReference type="Pfam" id="PF00932">
    <property type="entry name" value="LTD"/>
    <property type="match status" value="1"/>
</dbReference>
<reference evidence="4 5" key="1">
    <citation type="submission" date="2020-02" db="EMBL/GenBank/DDBJ databases">
        <title>Sequencing the genomes of 1000 actinobacteria strains.</title>
        <authorList>
            <person name="Klenk H.-P."/>
        </authorList>
    </citation>
    <scope>NUCLEOTIDE SEQUENCE [LARGE SCALE GENOMIC DNA]</scope>
    <source>
        <strain evidence="4 5">DSM 27960</strain>
    </source>
</reference>
<accession>A0A7X5QZM8</accession>
<dbReference type="InterPro" id="IPR001322">
    <property type="entry name" value="Lamin_tail_dom"/>
</dbReference>